<dbReference type="InterPro" id="IPR056490">
    <property type="entry name" value="Rcc01698_C"/>
</dbReference>
<proteinExistence type="predicted"/>
<sequence>MATILLSAAGAAVGGAIGGTVAGLSSAVIGRAVGATLGRMIDERLLGSGSAPVETGKVDRFRLTQSSEGSPVAQVYGRMRLGGQVIWSSRFLETSTTSGGGGKGRPSQPQVTSYSYSVSLAIALCEGEIAHVSRIWADGEEVAPKDLNMTVYRGTKDQLPDPVMEAVEGAGQVPAYRGTAYVVFENLELSRFGNRVPQFSFDVLRPEQADSSTYTQDLGQLVQGVALMPGTGEFALAAQTVQYSGGPGDAKAANEHTPSGMSDLKTSLNALEAELPSCGAASLIVSWFGDDLRCGSCTLTPKVEHKEAEGSLPWSVSGLTRGTAAQVLTQEGTPMYGGTPADASVTQAIREMRDRGLRVMFYPFILMDQAEGNELPDPWTGGASQPHLPWRGRITLSAAPGQPGSPDGTAAAEAEVAAFFGTVTAADFTVGNGTVAYSGPQEWSLSRFILHNAALCAAAGGVEAFCISSEMRALTQIRGAAGFPAVAALRALAAEVRLLLGAETKIGYAADWSEYWGYQSPEGDRYFHLDPLWADDTIDFIGIDNYMPLSDWREGEDHLDAQSGVPAIYDLGYLRSNVEGGEGYDWYYHSPEAAAAQIRTPITDGAHEEAWIWRYKDIRNWWMQEHHERIGGVRQAAPTAWVPQSKPIWFTELGCAAIDKGTNQPNKFLDPKSSESKLPKYSNGLRDDLIQIHYLRAILGYWGEDANNPVSEEYGDRMLDMSNAYVWAWDARPFPAFPSRADIWTDGENYLRGHWLNGRAGQRTLASVVAEVCRRAGLEDFDVSRLHGVVHGYVNPDVSDARAVLQPLMLRFGFDAVERGGTLQFRMRSGSGAETLALEHLAESGELEGTLELSRASEAELAGRVRLRFTEWGGDHAAGSVEAVMPDEATHSVSQTELPLALTGAEARQVAGRWLAEARISRDTLRFQLPPSMLHLGAGDVVSLPLEGGDQLYRIDRVEQAEAQLAEAVRIEPGTYDLAAVAEELPGVNAFAAPGPVLPLFLDLPLMRGDEVPHAPHLALTAQAWPGSVAVYGSEEDENYALEQVIAARQVIGVTETPLLAAGAGRWDLGADLQVKLISGSLESRTVEAVLNGANAAAIGDGTPGNWELFQFRAAELIAPQTYLLRGRLRGQQGTDAVMPEVWPAGSYVVLLDGTPVQLELAPEQRRRLRHYRIGPARRALEDPSYVHRQESFEGIGLRPYAPVHLRLSGALGEDIAAAWVRRTRIEGDSWDLDEVPLGEETESYRIRVMRGTAVLREETVAAPGWAYPAAAQAADGVQAGDVLDVAQRSARYGAGPAVRAVLE</sequence>
<accession>A0A0P1HBQ6</accession>
<dbReference type="Proteomes" id="UP000051326">
    <property type="component" value="Unassembled WGS sequence"/>
</dbReference>
<evidence type="ECO:0000313" key="5">
    <source>
        <dbReference type="Proteomes" id="UP000051326"/>
    </source>
</evidence>
<dbReference type="InterPro" id="IPR025195">
    <property type="entry name" value="GTA_TIM_dom"/>
</dbReference>
<feature type="domain" description="Tip attachment protein J" evidence="2">
    <location>
        <begin position="799"/>
        <end position="959"/>
    </location>
</feature>
<dbReference type="Pfam" id="PF13547">
    <property type="entry name" value="GTA_TIM"/>
    <property type="match status" value="1"/>
</dbReference>
<reference evidence="4 5" key="1">
    <citation type="submission" date="2015-09" db="EMBL/GenBank/DDBJ databases">
        <authorList>
            <consortium name="Swine Surveillance"/>
        </authorList>
    </citation>
    <scope>NUCLEOTIDE SEQUENCE [LARGE SCALE GENOMIC DNA]</scope>
    <source>
        <strain evidence="4 5">CECT 8399</strain>
    </source>
</reference>
<dbReference type="InterPro" id="IPR017853">
    <property type="entry name" value="GH"/>
</dbReference>
<dbReference type="Pfam" id="PF23666">
    <property type="entry name" value="Rcc01698_C"/>
    <property type="match status" value="1"/>
</dbReference>
<dbReference type="RefSeq" id="WP_058287029.1">
    <property type="nucleotide sequence ID" value="NZ_CYSR01000030.1"/>
</dbReference>
<organism evidence="4 5">
    <name type="scientific">Leisingera aquaemixtae</name>
    <dbReference type="NCBI Taxonomy" id="1396826"/>
    <lineage>
        <taxon>Bacteria</taxon>
        <taxon>Pseudomonadati</taxon>
        <taxon>Pseudomonadota</taxon>
        <taxon>Alphaproteobacteria</taxon>
        <taxon>Rhodobacterales</taxon>
        <taxon>Roseobacteraceae</taxon>
        <taxon>Leisingera</taxon>
    </lineage>
</organism>
<feature type="domain" description="Rcc01698-like C-terminal" evidence="3">
    <location>
        <begin position="1051"/>
        <end position="1150"/>
    </location>
</feature>
<protein>
    <recommendedName>
        <fullName evidence="6">Host specificity protein</fullName>
    </recommendedName>
</protein>
<evidence type="ECO:0000259" key="2">
    <source>
        <dbReference type="Pfam" id="PF13550"/>
    </source>
</evidence>
<evidence type="ECO:0000259" key="3">
    <source>
        <dbReference type="Pfam" id="PF23666"/>
    </source>
</evidence>
<evidence type="ECO:0000259" key="1">
    <source>
        <dbReference type="Pfam" id="PF13547"/>
    </source>
</evidence>
<dbReference type="CDD" id="cd19607">
    <property type="entry name" value="GTA_TIM-barrel-like"/>
    <property type="match status" value="1"/>
</dbReference>
<gene>
    <name evidence="4" type="ORF">PHA8399_03137</name>
</gene>
<evidence type="ECO:0000313" key="4">
    <source>
        <dbReference type="EMBL" id="CUI00997.1"/>
    </source>
</evidence>
<dbReference type="EMBL" id="CYSR01000030">
    <property type="protein sequence ID" value="CUI00997.1"/>
    <property type="molecule type" value="Genomic_DNA"/>
</dbReference>
<dbReference type="SUPFAM" id="SSF51445">
    <property type="entry name" value="(Trans)glycosidases"/>
    <property type="match status" value="1"/>
</dbReference>
<dbReference type="Gene3D" id="3.20.20.80">
    <property type="entry name" value="Glycosidases"/>
    <property type="match status" value="1"/>
</dbReference>
<dbReference type="InterPro" id="IPR032876">
    <property type="entry name" value="J_dom"/>
</dbReference>
<dbReference type="STRING" id="1396826.PHA8399_03137"/>
<evidence type="ECO:0008006" key="6">
    <source>
        <dbReference type="Google" id="ProtNLM"/>
    </source>
</evidence>
<dbReference type="Pfam" id="PF13550">
    <property type="entry name" value="Phage-tail_3"/>
    <property type="match status" value="1"/>
</dbReference>
<feature type="domain" description="GTA TIM-barrel-like" evidence="1">
    <location>
        <begin position="443"/>
        <end position="738"/>
    </location>
</feature>
<name>A0A0P1HBQ6_9RHOB</name>